<accession>A0AAV7I109</accession>
<name>A0AAV7I109_COTGL</name>
<protein>
    <submittedName>
        <fullName evidence="2">Uncharacterized protein</fullName>
    </submittedName>
</protein>
<reference evidence="2 3" key="1">
    <citation type="journal article" date="2021" name="J. Hered.">
        <title>A chromosome-level genome assembly of the parasitoid wasp, Cotesia glomerata (Hymenoptera: Braconidae).</title>
        <authorList>
            <person name="Pinto B.J."/>
            <person name="Weis J.J."/>
            <person name="Gamble T."/>
            <person name="Ode P.J."/>
            <person name="Paul R."/>
            <person name="Zaspel J.M."/>
        </authorList>
    </citation>
    <scope>NUCLEOTIDE SEQUENCE [LARGE SCALE GENOMIC DNA]</scope>
    <source>
        <strain evidence="2">CgM1</strain>
    </source>
</reference>
<gene>
    <name evidence="2" type="ORF">KQX54_003953</name>
</gene>
<evidence type="ECO:0000256" key="1">
    <source>
        <dbReference type="SAM" id="MobiDB-lite"/>
    </source>
</evidence>
<evidence type="ECO:0000313" key="2">
    <source>
        <dbReference type="EMBL" id="KAH0539319.1"/>
    </source>
</evidence>
<feature type="compositionally biased region" description="Gly residues" evidence="1">
    <location>
        <begin position="332"/>
        <end position="344"/>
    </location>
</feature>
<dbReference type="EMBL" id="JAHXZJ010002609">
    <property type="protein sequence ID" value="KAH0539319.1"/>
    <property type="molecule type" value="Genomic_DNA"/>
</dbReference>
<feature type="compositionally biased region" description="Low complexity" evidence="1">
    <location>
        <begin position="77"/>
        <end position="104"/>
    </location>
</feature>
<feature type="compositionally biased region" description="Acidic residues" evidence="1">
    <location>
        <begin position="303"/>
        <end position="317"/>
    </location>
</feature>
<dbReference type="Proteomes" id="UP000826195">
    <property type="component" value="Unassembled WGS sequence"/>
</dbReference>
<feature type="compositionally biased region" description="Acidic residues" evidence="1">
    <location>
        <begin position="197"/>
        <end position="206"/>
    </location>
</feature>
<keyword evidence="3" id="KW-1185">Reference proteome</keyword>
<feature type="compositionally biased region" description="Basic and acidic residues" evidence="1">
    <location>
        <begin position="242"/>
        <end position="264"/>
    </location>
</feature>
<feature type="compositionally biased region" description="Basic and acidic residues" evidence="1">
    <location>
        <begin position="161"/>
        <end position="172"/>
    </location>
</feature>
<feature type="compositionally biased region" description="Basic and acidic residues" evidence="1">
    <location>
        <begin position="121"/>
        <end position="153"/>
    </location>
</feature>
<comment type="caution">
    <text evidence="2">The sequence shown here is derived from an EMBL/GenBank/DDBJ whole genome shotgun (WGS) entry which is preliminary data.</text>
</comment>
<organism evidence="2 3">
    <name type="scientific">Cotesia glomerata</name>
    <name type="common">Lepidopteran parasitic wasp</name>
    <name type="synonym">Apanteles glomeratus</name>
    <dbReference type="NCBI Taxonomy" id="32391"/>
    <lineage>
        <taxon>Eukaryota</taxon>
        <taxon>Metazoa</taxon>
        <taxon>Ecdysozoa</taxon>
        <taxon>Arthropoda</taxon>
        <taxon>Hexapoda</taxon>
        <taxon>Insecta</taxon>
        <taxon>Pterygota</taxon>
        <taxon>Neoptera</taxon>
        <taxon>Endopterygota</taxon>
        <taxon>Hymenoptera</taxon>
        <taxon>Apocrita</taxon>
        <taxon>Ichneumonoidea</taxon>
        <taxon>Braconidae</taxon>
        <taxon>Microgastrinae</taxon>
        <taxon>Cotesia</taxon>
    </lineage>
</organism>
<feature type="compositionally biased region" description="Low complexity" evidence="1">
    <location>
        <begin position="271"/>
        <end position="287"/>
    </location>
</feature>
<evidence type="ECO:0000313" key="3">
    <source>
        <dbReference type="Proteomes" id="UP000826195"/>
    </source>
</evidence>
<feature type="region of interest" description="Disordered" evidence="1">
    <location>
        <begin position="1"/>
        <end position="35"/>
    </location>
</feature>
<sequence length="464" mass="51259">MDDDEPMTSRRAGGEGRAPPSPSSSGSEDNGFSTRPRVVGVYVKNLSRQELDTFVQEDIYGVTPTTSRGKEEAPPVSQSQSQSSSSSTSPSSTTYSISTRTSLSGRRDRAPGSSRDLRRRRQEEGRPRRTPEPGDDPRRTEPEPEPEMEKDGNLGRSSRNSNEDKNSEDDSSRLSPSGYEVFDQEDSSERTIRQYADDSEPEVVLEVDDRERGRASREGQEVSQFEDMFPRCFARSQTQNTEEVREEDREVRVTSRFRSQDSMRLRPPLVGTAGTSADSGTGDSASAEIQVEALGSLTQTPGDNEEDNEEEDNEDEYDNLKREYDNTPGEEQGQGGISGGDGAGGFCGSASGTGASGFGYSGPRSGKQTVKPFTKESLDRLESRTVQLVREYGFQPRRKTSVEDGAVLPNKFEPFPSGLYGRPLEEIDNFIYDEIHMFVLLEGCFTIVGGVLVKAWEIFFRLGI</sequence>
<proteinExistence type="predicted"/>
<feature type="region of interest" description="Disordered" evidence="1">
    <location>
        <begin position="47"/>
        <end position="344"/>
    </location>
</feature>
<feature type="compositionally biased region" description="Basic and acidic residues" evidence="1">
    <location>
        <begin position="187"/>
        <end position="196"/>
    </location>
</feature>
<dbReference type="AlphaFoldDB" id="A0AAV7I109"/>
<feature type="compositionally biased region" description="Basic and acidic residues" evidence="1">
    <location>
        <begin position="207"/>
        <end position="220"/>
    </location>
</feature>